<keyword evidence="3" id="KW-1185">Reference proteome</keyword>
<feature type="non-terminal residue" evidence="2">
    <location>
        <position position="91"/>
    </location>
</feature>
<accession>A0ABD3VUM7</accession>
<dbReference type="EMBL" id="JBJQND010000010">
    <property type="protein sequence ID" value="KAL3865295.1"/>
    <property type="molecule type" value="Genomic_DNA"/>
</dbReference>
<proteinExistence type="predicted"/>
<feature type="region of interest" description="Disordered" evidence="1">
    <location>
        <begin position="43"/>
        <end position="91"/>
    </location>
</feature>
<comment type="caution">
    <text evidence="2">The sequence shown here is derived from an EMBL/GenBank/DDBJ whole genome shotgun (WGS) entry which is preliminary data.</text>
</comment>
<protein>
    <submittedName>
        <fullName evidence="2">Uncharacterized protein</fullName>
    </submittedName>
</protein>
<feature type="non-terminal residue" evidence="2">
    <location>
        <position position="1"/>
    </location>
</feature>
<sequence>RVLKKLDLDLSDEVIRALSNSKPKVIEKVLLLLRLQIDKFLEKSDTPTGDSRLPRAHDGGASTARSMSPQRHIKSEPPLSPRKYARGEIPH</sequence>
<organism evidence="2 3">
    <name type="scientific">Sinanodonta woodiana</name>
    <name type="common">Chinese pond mussel</name>
    <name type="synonym">Anodonta woodiana</name>
    <dbReference type="NCBI Taxonomy" id="1069815"/>
    <lineage>
        <taxon>Eukaryota</taxon>
        <taxon>Metazoa</taxon>
        <taxon>Spiralia</taxon>
        <taxon>Lophotrochozoa</taxon>
        <taxon>Mollusca</taxon>
        <taxon>Bivalvia</taxon>
        <taxon>Autobranchia</taxon>
        <taxon>Heteroconchia</taxon>
        <taxon>Palaeoheterodonta</taxon>
        <taxon>Unionida</taxon>
        <taxon>Unionoidea</taxon>
        <taxon>Unionidae</taxon>
        <taxon>Unioninae</taxon>
        <taxon>Sinanodonta</taxon>
    </lineage>
</organism>
<dbReference type="AlphaFoldDB" id="A0ABD3VUM7"/>
<evidence type="ECO:0000313" key="3">
    <source>
        <dbReference type="Proteomes" id="UP001634394"/>
    </source>
</evidence>
<evidence type="ECO:0000256" key="1">
    <source>
        <dbReference type="SAM" id="MobiDB-lite"/>
    </source>
</evidence>
<gene>
    <name evidence="2" type="ORF">ACJMK2_006902</name>
</gene>
<evidence type="ECO:0000313" key="2">
    <source>
        <dbReference type="EMBL" id="KAL3865295.1"/>
    </source>
</evidence>
<reference evidence="2 3" key="1">
    <citation type="submission" date="2024-11" db="EMBL/GenBank/DDBJ databases">
        <title>Chromosome-level genome assembly of the freshwater bivalve Anodonta woodiana.</title>
        <authorList>
            <person name="Chen X."/>
        </authorList>
    </citation>
    <scope>NUCLEOTIDE SEQUENCE [LARGE SCALE GENOMIC DNA]</scope>
    <source>
        <strain evidence="2">MN2024</strain>
        <tissue evidence="2">Gills</tissue>
    </source>
</reference>
<name>A0ABD3VUM7_SINWO</name>
<dbReference type="Proteomes" id="UP001634394">
    <property type="component" value="Unassembled WGS sequence"/>
</dbReference>